<dbReference type="InterPro" id="IPR025737">
    <property type="entry name" value="FApF"/>
</dbReference>
<accession>A0AAQ1GP78</accession>
<organism evidence="1 2">
    <name type="scientific">Paraburkholderia tropica</name>
    <dbReference type="NCBI Taxonomy" id="92647"/>
    <lineage>
        <taxon>Bacteria</taxon>
        <taxon>Pseudomonadati</taxon>
        <taxon>Pseudomonadota</taxon>
        <taxon>Betaproteobacteria</taxon>
        <taxon>Burkholderiales</taxon>
        <taxon>Burkholderiaceae</taxon>
        <taxon>Paraburkholderia</taxon>
    </lineage>
</organism>
<dbReference type="Proteomes" id="UP000183529">
    <property type="component" value="Unassembled WGS sequence"/>
</dbReference>
<dbReference type="AlphaFoldDB" id="A0AAQ1GP78"/>
<sequence>MSYINMKMLTKNVNLDAQCLVSMCRVRIIESRENNRRQTVTIRVQPTQDTQRRAARRLESTLKRTFKRTFRRTACQAAVVALGLAGATTGHATESALGRPVAGTSVLTGVGEVPPAGIYVVNIEDIYLDGSISGSRTVPLNGKASLGIDAKINFTLASILRGWGSLGGWSFASGITVPYMWTEVTGTASVGRFGNSTTQTASNFYDLYFTPIEAGYSFSANSHIALSFNFWAPTGSYNSSALANTSLNNWTFVPQVAWTQLVPEYGLEFDVVAGLQFYTRNHATDYQNGTLFTLDALALKRFANGVGVGVVMGTVQQLADDTGPLADRLNGFRGHDFSLGPIITYDTKLGGKAPFSASLRWVPSIASTNRLKSTSTVMATATLAF</sequence>
<protein>
    <submittedName>
        <fullName evidence="1">Uncharacterized conserved protein</fullName>
    </submittedName>
</protein>
<reference evidence="1 2" key="1">
    <citation type="submission" date="2016-10" db="EMBL/GenBank/DDBJ databases">
        <authorList>
            <person name="Varghese N."/>
            <person name="Submissions S."/>
        </authorList>
    </citation>
    <scope>NUCLEOTIDE SEQUENCE [LARGE SCALE GENOMIC DNA]</scope>
    <source>
        <strain evidence="1 2">LMG 22274</strain>
    </source>
</reference>
<proteinExistence type="predicted"/>
<evidence type="ECO:0000313" key="2">
    <source>
        <dbReference type="Proteomes" id="UP000183529"/>
    </source>
</evidence>
<gene>
    <name evidence="1" type="ORF">SAMN05216550_13121</name>
</gene>
<dbReference type="EMBL" id="FNZM01000031">
    <property type="protein sequence ID" value="SEK14776.1"/>
    <property type="molecule type" value="Genomic_DNA"/>
</dbReference>
<evidence type="ECO:0000313" key="1">
    <source>
        <dbReference type="EMBL" id="SEK14776.1"/>
    </source>
</evidence>
<name>A0AAQ1GP78_9BURK</name>
<dbReference type="Pfam" id="PF13557">
    <property type="entry name" value="Phenol_MetA_deg"/>
    <property type="match status" value="1"/>
</dbReference>
<comment type="caution">
    <text evidence="1">The sequence shown here is derived from an EMBL/GenBank/DDBJ whole genome shotgun (WGS) entry which is preliminary data.</text>
</comment>